<proteinExistence type="predicted"/>
<reference evidence="1" key="1">
    <citation type="submission" date="2021-08" db="EMBL/GenBank/DDBJ databases">
        <title>The first chromosome-level gecko genome reveals the dynamic sex chromosomes of Neotropical dwarf geckos (Sphaerodactylidae: Sphaerodactylus).</title>
        <authorList>
            <person name="Pinto B.J."/>
            <person name="Keating S.E."/>
            <person name="Gamble T."/>
        </authorList>
    </citation>
    <scope>NUCLEOTIDE SEQUENCE</scope>
    <source>
        <strain evidence="1">TG3544</strain>
    </source>
</reference>
<accession>A0ACB8FD59</accession>
<keyword evidence="2" id="KW-1185">Reference proteome</keyword>
<evidence type="ECO:0000313" key="1">
    <source>
        <dbReference type="EMBL" id="KAH8003400.1"/>
    </source>
</evidence>
<dbReference type="Proteomes" id="UP000827872">
    <property type="component" value="Linkage Group LG09"/>
</dbReference>
<keyword evidence="1" id="KW-0675">Receptor</keyword>
<dbReference type="EMBL" id="CM037622">
    <property type="protein sequence ID" value="KAH8003400.1"/>
    <property type="molecule type" value="Genomic_DNA"/>
</dbReference>
<organism evidence="1 2">
    <name type="scientific">Sphaerodactylus townsendi</name>
    <dbReference type="NCBI Taxonomy" id="933632"/>
    <lineage>
        <taxon>Eukaryota</taxon>
        <taxon>Metazoa</taxon>
        <taxon>Chordata</taxon>
        <taxon>Craniata</taxon>
        <taxon>Vertebrata</taxon>
        <taxon>Euteleostomi</taxon>
        <taxon>Lepidosauria</taxon>
        <taxon>Squamata</taxon>
        <taxon>Bifurcata</taxon>
        <taxon>Gekkota</taxon>
        <taxon>Sphaerodactylidae</taxon>
        <taxon>Sphaerodactylus</taxon>
    </lineage>
</organism>
<protein>
    <submittedName>
        <fullName evidence="1">Kappa-type opioid receptor</fullName>
    </submittedName>
</protein>
<sequence>MGGEASWAAGGLHLVVDSIGLAGDPGAGSRMAGPNVGPDGAKSSGAGSRLAYQRSLPEDLILTSGAVVYWAAPLGSSSPTWLPTRFPLSGVAAPAKPGRALESCPGYTKMKTATNIYIFNLALADALVTTTMPFQSTEYLMNSWPFGDVLCKIVISIDYYNMFTSIFTLTMMSVDRYIAVCHPVKALDFRTPLKAKIINICIWLLSSSVGILAIVLGGTKVREGSTECSLQFPDEDYVWWDIFMKICVFVFAFIIPVLIIVVCYTLMILRLKNVRLLSGSREKDRNLRRITRLVLVVVAVFIICWTPIHIFVLIEALGDVSHSTAAISSYYFCIALGYTNSSLNPILYAFLDENFKRCFKDFCFPFKLKTDRQNTNRVRSIIRDPAYAEEVDGTNKPV</sequence>
<comment type="caution">
    <text evidence="1">The sequence shown here is derived from an EMBL/GenBank/DDBJ whole genome shotgun (WGS) entry which is preliminary data.</text>
</comment>
<evidence type="ECO:0000313" key="2">
    <source>
        <dbReference type="Proteomes" id="UP000827872"/>
    </source>
</evidence>
<name>A0ACB8FD59_9SAUR</name>
<gene>
    <name evidence="1" type="primary">OPRK1</name>
    <name evidence="1" type="ORF">K3G42_018217</name>
</gene>